<feature type="region of interest" description="Disordered" evidence="13">
    <location>
        <begin position="1"/>
        <end position="28"/>
    </location>
</feature>
<organism evidence="16 17">
    <name type="scientific">Thalictrum thalictroides</name>
    <name type="common">Rue-anemone</name>
    <name type="synonym">Anemone thalictroides</name>
    <dbReference type="NCBI Taxonomy" id="46969"/>
    <lineage>
        <taxon>Eukaryota</taxon>
        <taxon>Viridiplantae</taxon>
        <taxon>Streptophyta</taxon>
        <taxon>Embryophyta</taxon>
        <taxon>Tracheophyta</taxon>
        <taxon>Spermatophyta</taxon>
        <taxon>Magnoliopsida</taxon>
        <taxon>Ranunculales</taxon>
        <taxon>Ranunculaceae</taxon>
        <taxon>Thalictroideae</taxon>
        <taxon>Thalictrum</taxon>
    </lineage>
</organism>
<comment type="subcellular location">
    <subcellularLocation>
        <location evidence="1">Nucleus</location>
    </subcellularLocation>
</comment>
<proteinExistence type="inferred from homology"/>
<evidence type="ECO:0000256" key="3">
    <source>
        <dbReference type="ARBA" id="ARBA00022741"/>
    </source>
</evidence>
<dbReference type="InterPro" id="IPR011545">
    <property type="entry name" value="DEAD/DEAH_box_helicase_dom"/>
</dbReference>
<dbReference type="SMART" id="SM00490">
    <property type="entry name" value="HELICc"/>
    <property type="match status" value="1"/>
</dbReference>
<evidence type="ECO:0000256" key="9">
    <source>
        <dbReference type="ARBA" id="ARBA00023242"/>
    </source>
</evidence>
<accession>A0A7J6VZS5</accession>
<keyword evidence="7" id="KW-0238">DNA-binding</keyword>
<evidence type="ECO:0000256" key="6">
    <source>
        <dbReference type="ARBA" id="ARBA00022840"/>
    </source>
</evidence>
<feature type="compositionally biased region" description="Acidic residues" evidence="13">
    <location>
        <begin position="260"/>
        <end position="269"/>
    </location>
</feature>
<dbReference type="Pfam" id="PF00270">
    <property type="entry name" value="DEAD"/>
    <property type="match status" value="1"/>
</dbReference>
<dbReference type="GO" id="GO:0005524">
    <property type="term" value="F:ATP binding"/>
    <property type="evidence" value="ECO:0007669"/>
    <property type="project" value="UniProtKB-KW"/>
</dbReference>
<dbReference type="Pfam" id="PF00271">
    <property type="entry name" value="Helicase_C"/>
    <property type="match status" value="1"/>
</dbReference>
<dbReference type="GO" id="GO:0005694">
    <property type="term" value="C:chromosome"/>
    <property type="evidence" value="ECO:0007669"/>
    <property type="project" value="TreeGrafter"/>
</dbReference>
<evidence type="ECO:0000256" key="10">
    <source>
        <dbReference type="ARBA" id="ARBA00034617"/>
    </source>
</evidence>
<dbReference type="InterPro" id="IPR014001">
    <property type="entry name" value="Helicase_ATP-bd"/>
</dbReference>
<evidence type="ECO:0000256" key="7">
    <source>
        <dbReference type="ARBA" id="ARBA00023125"/>
    </source>
</evidence>
<dbReference type="InterPro" id="IPR004589">
    <property type="entry name" value="DNA_helicase_ATP-dep_RecQ"/>
</dbReference>
<dbReference type="InterPro" id="IPR002464">
    <property type="entry name" value="DNA/RNA_helicase_DEAH_CS"/>
</dbReference>
<dbReference type="CDD" id="cd18794">
    <property type="entry name" value="SF2_C_RecQ"/>
    <property type="match status" value="1"/>
</dbReference>
<evidence type="ECO:0000259" key="15">
    <source>
        <dbReference type="PROSITE" id="PS51194"/>
    </source>
</evidence>
<gene>
    <name evidence="16" type="ORF">FRX31_020712</name>
</gene>
<evidence type="ECO:0000256" key="11">
    <source>
        <dbReference type="ARBA" id="ARBA00034808"/>
    </source>
</evidence>
<comment type="catalytic activity">
    <reaction evidence="10">
        <text>Couples ATP hydrolysis with the unwinding of duplex DNA by translocating in the 3'-5' direction.</text>
        <dbReference type="EC" id="5.6.2.4"/>
    </reaction>
</comment>
<sequence>MNSDANSDSDGSYISATPPREEEEPKVKPIKASLLAFQASYKPRIRRVSSWKHDVSAPNSIENLPVNFCSKSIFFSKLKRSYSIPEEEPAEKFFAVQSEAVPEPEIGGIHHDAESTRNCVGSVDTENKAVSNGEPVKFVSKHTNLIGGDVNLLPSTLPKAEWNAGNCMDSVTSENSSKVVSNGEPMNSVRKHGNLLGGNVSLLPSRTPKATNEGNFVRLNINGYGRSKFKNKTRRKYGSSSSNSRRSQWRRNKRYKAEGENEADGLCDEDGLVTEKPKLQKQKENLKVSQELVEEVVLDARKEPSDENLRKLLKLSHGYDSFRDGQLEAIKQVISGKSTMLVLPTGAGKSLCYQLSTLILPGITLVVSPLVALMVDQLRQLPPMIQGGLLSSSQTFEEASETVRQLLEGNIKVLFVSPERFLSSDFLSKVGAAPPISLVVVDEAHCLSEWSHNFRPSYLRLRASLLRTTLNVPCILAMTATATTKTLWAVMSALDIPQTNLVLKSQIRENLKLSVTLSGDRKKDLMALMKSSPFKDIQSIIVYCKFQYETDIICKYLCDNNISAKSYHSSIPAKDRNRTQELFCSNKIKVVVATVAFGMGLDKSDVGAVIHYSLPESLEEYVQEIGRAGRDNRMSFCHLFYDDSTYFKLRSLLYSEGVDEYAINKFLCQVFRNDMNSIGKICSLVKASASQKYDMKEEVMLTVLTQLELMEVQYLRLLPQLHVTCSLYFHKTTPALLAATNIVVAEIIKKSETKQGPYVFDLPTVANSIRITANDLSNHLQNLKLKGEITYEVKDPAFCYTIVKSPEDFCSLTSHITRWLSEVEICKVRKLDEMYKAATFASRFCQKTNGCSGSLHTQCLQSRISDYFGRDGSDFDSDVPNAMGKSSPFLRADIKVFLQSNSHVKFTPRAIARIMHGIPSPAFPSAIWSKTHFWGRYLQIDFPIVMEAATVELVSFAGKAAL</sequence>
<dbReference type="GO" id="GO:0003677">
    <property type="term" value="F:DNA binding"/>
    <property type="evidence" value="ECO:0007669"/>
    <property type="project" value="UniProtKB-KW"/>
</dbReference>
<keyword evidence="17" id="KW-1185">Reference proteome</keyword>
<dbReference type="PROSITE" id="PS51194">
    <property type="entry name" value="HELICASE_CTER"/>
    <property type="match status" value="1"/>
</dbReference>
<evidence type="ECO:0000313" key="17">
    <source>
        <dbReference type="Proteomes" id="UP000554482"/>
    </source>
</evidence>
<dbReference type="EMBL" id="JABWDY010025125">
    <property type="protein sequence ID" value="KAF5189700.1"/>
    <property type="molecule type" value="Genomic_DNA"/>
</dbReference>
<dbReference type="GO" id="GO:0009378">
    <property type="term" value="F:four-way junction helicase activity"/>
    <property type="evidence" value="ECO:0007669"/>
    <property type="project" value="TreeGrafter"/>
</dbReference>
<evidence type="ECO:0000256" key="5">
    <source>
        <dbReference type="ARBA" id="ARBA00022806"/>
    </source>
</evidence>
<evidence type="ECO:0000256" key="8">
    <source>
        <dbReference type="ARBA" id="ARBA00023235"/>
    </source>
</evidence>
<comment type="similarity">
    <text evidence="2">Belongs to the helicase family. RecQ subfamily.</text>
</comment>
<keyword evidence="3" id="KW-0547">Nucleotide-binding</keyword>
<dbReference type="InterPro" id="IPR027417">
    <property type="entry name" value="P-loop_NTPase"/>
</dbReference>
<evidence type="ECO:0000256" key="2">
    <source>
        <dbReference type="ARBA" id="ARBA00005446"/>
    </source>
</evidence>
<evidence type="ECO:0000256" key="13">
    <source>
        <dbReference type="SAM" id="MobiDB-lite"/>
    </source>
</evidence>
<dbReference type="GO" id="GO:0016787">
    <property type="term" value="F:hydrolase activity"/>
    <property type="evidence" value="ECO:0007669"/>
    <property type="project" value="UniProtKB-KW"/>
</dbReference>
<protein>
    <recommendedName>
        <fullName evidence="11">DNA 3'-5' helicase</fullName>
        <ecNumber evidence="11">5.6.2.4</ecNumber>
    </recommendedName>
</protein>
<keyword evidence="6" id="KW-0067">ATP-binding</keyword>
<keyword evidence="8" id="KW-0413">Isomerase</keyword>
<feature type="compositionally biased region" description="Polar residues" evidence="13">
    <location>
        <begin position="1"/>
        <end position="15"/>
    </location>
</feature>
<dbReference type="GO" id="GO:0000724">
    <property type="term" value="P:double-strand break repair via homologous recombination"/>
    <property type="evidence" value="ECO:0007669"/>
    <property type="project" value="TreeGrafter"/>
</dbReference>
<feature type="region of interest" description="Disordered" evidence="13">
    <location>
        <begin position="228"/>
        <end position="269"/>
    </location>
</feature>
<dbReference type="SUPFAM" id="SSF52540">
    <property type="entry name" value="P-loop containing nucleoside triphosphate hydrolases"/>
    <property type="match status" value="1"/>
</dbReference>
<dbReference type="GO" id="GO:0043138">
    <property type="term" value="F:3'-5' DNA helicase activity"/>
    <property type="evidence" value="ECO:0007669"/>
    <property type="project" value="UniProtKB-EC"/>
</dbReference>
<evidence type="ECO:0000256" key="1">
    <source>
        <dbReference type="ARBA" id="ARBA00004123"/>
    </source>
</evidence>
<dbReference type="OrthoDB" id="10261556at2759"/>
<reference evidence="16 17" key="1">
    <citation type="submission" date="2020-06" db="EMBL/GenBank/DDBJ databases">
        <title>Transcriptomic and genomic resources for Thalictrum thalictroides and T. hernandezii: Facilitating candidate gene discovery in an emerging model plant lineage.</title>
        <authorList>
            <person name="Arias T."/>
            <person name="Riano-Pachon D.M."/>
            <person name="Di Stilio V.S."/>
        </authorList>
    </citation>
    <scope>NUCLEOTIDE SEQUENCE [LARGE SCALE GENOMIC DNA]</scope>
    <source>
        <strain evidence="17">cv. WT478/WT964</strain>
        <tissue evidence="16">Leaves</tissue>
    </source>
</reference>
<dbReference type="GO" id="GO:0005634">
    <property type="term" value="C:nucleus"/>
    <property type="evidence" value="ECO:0007669"/>
    <property type="project" value="UniProtKB-SubCell"/>
</dbReference>
<dbReference type="InterPro" id="IPR001650">
    <property type="entry name" value="Helicase_C-like"/>
</dbReference>
<dbReference type="PANTHER" id="PTHR13710:SF108">
    <property type="entry name" value="ATP-DEPENDENT DNA HELICASE Q4"/>
    <property type="match status" value="1"/>
</dbReference>
<dbReference type="SMART" id="SM00487">
    <property type="entry name" value="DEXDc"/>
    <property type="match status" value="1"/>
</dbReference>
<dbReference type="Proteomes" id="UP000554482">
    <property type="component" value="Unassembled WGS sequence"/>
</dbReference>
<keyword evidence="9" id="KW-0539">Nucleus</keyword>
<feature type="domain" description="Helicase C-terminal" evidence="15">
    <location>
        <begin position="520"/>
        <end position="679"/>
    </location>
</feature>
<dbReference type="AlphaFoldDB" id="A0A7J6VZS5"/>
<dbReference type="GO" id="GO:0005737">
    <property type="term" value="C:cytoplasm"/>
    <property type="evidence" value="ECO:0007669"/>
    <property type="project" value="TreeGrafter"/>
</dbReference>
<feature type="domain" description="Helicase ATP-binding" evidence="14">
    <location>
        <begin position="330"/>
        <end position="500"/>
    </location>
</feature>
<keyword evidence="4" id="KW-0378">Hydrolase</keyword>
<dbReference type="PANTHER" id="PTHR13710">
    <property type="entry name" value="DNA HELICASE RECQ FAMILY MEMBER"/>
    <property type="match status" value="1"/>
</dbReference>
<dbReference type="EC" id="5.6.2.4" evidence="11"/>
<comment type="caution">
    <text evidence="16">The sequence shown here is derived from an EMBL/GenBank/DDBJ whole genome shotgun (WGS) entry which is preliminary data.</text>
</comment>
<comment type="catalytic activity">
    <reaction evidence="12">
        <text>ATP + H2O = ADP + phosphate + H(+)</text>
        <dbReference type="Rhea" id="RHEA:13065"/>
        <dbReference type="ChEBI" id="CHEBI:15377"/>
        <dbReference type="ChEBI" id="CHEBI:15378"/>
        <dbReference type="ChEBI" id="CHEBI:30616"/>
        <dbReference type="ChEBI" id="CHEBI:43474"/>
        <dbReference type="ChEBI" id="CHEBI:456216"/>
    </reaction>
</comment>
<evidence type="ECO:0000256" key="4">
    <source>
        <dbReference type="ARBA" id="ARBA00022801"/>
    </source>
</evidence>
<feature type="compositionally biased region" description="Basic residues" evidence="13">
    <location>
        <begin position="228"/>
        <end position="237"/>
    </location>
</feature>
<name>A0A7J6VZS5_THATH</name>
<dbReference type="NCBIfam" id="TIGR00614">
    <property type="entry name" value="recQ_fam"/>
    <property type="match status" value="1"/>
</dbReference>
<dbReference type="PROSITE" id="PS51192">
    <property type="entry name" value="HELICASE_ATP_BIND_1"/>
    <property type="match status" value="1"/>
</dbReference>
<keyword evidence="5 16" id="KW-0347">Helicase</keyword>
<dbReference type="FunFam" id="3.40.50.300:FF:000772">
    <property type="entry name" value="ATP-dependent DNA helicase Q4"/>
    <property type="match status" value="1"/>
</dbReference>
<evidence type="ECO:0000259" key="14">
    <source>
        <dbReference type="PROSITE" id="PS51192"/>
    </source>
</evidence>
<dbReference type="Gene3D" id="3.40.50.300">
    <property type="entry name" value="P-loop containing nucleotide triphosphate hydrolases"/>
    <property type="match status" value="2"/>
</dbReference>
<evidence type="ECO:0000313" key="16">
    <source>
        <dbReference type="EMBL" id="KAF5189700.1"/>
    </source>
</evidence>
<dbReference type="PROSITE" id="PS00690">
    <property type="entry name" value="DEAH_ATP_HELICASE"/>
    <property type="match status" value="1"/>
</dbReference>
<dbReference type="FunFam" id="3.40.50.300:FF:001334">
    <property type="entry name" value="ATP-dependent DNA helicase Q-like 5"/>
    <property type="match status" value="1"/>
</dbReference>
<evidence type="ECO:0000256" key="12">
    <source>
        <dbReference type="ARBA" id="ARBA00049360"/>
    </source>
</evidence>